<keyword evidence="3" id="KW-1185">Reference proteome</keyword>
<dbReference type="Pfam" id="PF00535">
    <property type="entry name" value="Glycos_transf_2"/>
    <property type="match status" value="1"/>
</dbReference>
<sequence>MSAPKPLQFLLVSASYQCTEWVNRCLDSVLSQTYPHFRMVMVDDCSTDGTFERARARVGNDPRFQVLANTERRFPLANIVRASAEVGGGPEDVLVVLDGDDWLAHPRVLERLAEVYADPEVWLTYGSHELRVPPARRDRWLRRKVRGKVYRYPAPVSELGAYRYYDFIAAHLRSYRRFLWEALRDEDLRDSDGDYYRAAADAVTMWPMLEMATPKHWRYLDETLYIYNNQHSLSENRPGSRPEQLRVALKVRAKPPYAPLERAP</sequence>
<name>A0A3N0VH23_9GAMM</name>
<organism evidence="2 3">
    <name type="scientific">Stagnimonas aquatica</name>
    <dbReference type="NCBI Taxonomy" id="2689987"/>
    <lineage>
        <taxon>Bacteria</taxon>
        <taxon>Pseudomonadati</taxon>
        <taxon>Pseudomonadota</taxon>
        <taxon>Gammaproteobacteria</taxon>
        <taxon>Nevskiales</taxon>
        <taxon>Nevskiaceae</taxon>
        <taxon>Stagnimonas</taxon>
    </lineage>
</organism>
<dbReference type="InParanoid" id="A0A3N0VH23"/>
<accession>A0A3N0VH23</accession>
<evidence type="ECO:0000259" key="1">
    <source>
        <dbReference type="Pfam" id="PF00535"/>
    </source>
</evidence>
<dbReference type="SUPFAM" id="SSF53448">
    <property type="entry name" value="Nucleotide-diphospho-sugar transferases"/>
    <property type="match status" value="1"/>
</dbReference>
<feature type="domain" description="Glycosyltransferase 2-like" evidence="1">
    <location>
        <begin position="15"/>
        <end position="148"/>
    </location>
</feature>
<dbReference type="EMBL" id="RJVO01000002">
    <property type="protein sequence ID" value="ROH92025.1"/>
    <property type="molecule type" value="Genomic_DNA"/>
</dbReference>
<dbReference type="PANTHER" id="PTHR43685:SF11">
    <property type="entry name" value="GLYCOSYLTRANSFERASE TAGX-RELATED"/>
    <property type="match status" value="1"/>
</dbReference>
<proteinExistence type="predicted"/>
<dbReference type="InterPro" id="IPR029044">
    <property type="entry name" value="Nucleotide-diphossugar_trans"/>
</dbReference>
<keyword evidence="2" id="KW-0808">Transferase</keyword>
<evidence type="ECO:0000313" key="3">
    <source>
        <dbReference type="Proteomes" id="UP000282106"/>
    </source>
</evidence>
<protein>
    <submittedName>
        <fullName evidence="2">Glycosyltransferase family 2 protein</fullName>
    </submittedName>
</protein>
<dbReference type="AlphaFoldDB" id="A0A3N0VH23"/>
<evidence type="ECO:0000313" key="2">
    <source>
        <dbReference type="EMBL" id="ROH92025.1"/>
    </source>
</evidence>
<dbReference type="InterPro" id="IPR001173">
    <property type="entry name" value="Glyco_trans_2-like"/>
</dbReference>
<comment type="caution">
    <text evidence="2">The sequence shown here is derived from an EMBL/GenBank/DDBJ whole genome shotgun (WGS) entry which is preliminary data.</text>
</comment>
<dbReference type="PANTHER" id="PTHR43685">
    <property type="entry name" value="GLYCOSYLTRANSFERASE"/>
    <property type="match status" value="1"/>
</dbReference>
<dbReference type="GO" id="GO:0016740">
    <property type="term" value="F:transferase activity"/>
    <property type="evidence" value="ECO:0007669"/>
    <property type="project" value="UniProtKB-KW"/>
</dbReference>
<dbReference type="InterPro" id="IPR050834">
    <property type="entry name" value="Glycosyltransf_2"/>
</dbReference>
<dbReference type="CDD" id="cd00761">
    <property type="entry name" value="Glyco_tranf_GTA_type"/>
    <property type="match status" value="1"/>
</dbReference>
<dbReference type="RefSeq" id="WP_123211068.1">
    <property type="nucleotide sequence ID" value="NZ_RJVO01000002.1"/>
</dbReference>
<dbReference type="Gene3D" id="3.90.550.10">
    <property type="entry name" value="Spore Coat Polysaccharide Biosynthesis Protein SpsA, Chain A"/>
    <property type="match status" value="1"/>
</dbReference>
<gene>
    <name evidence="2" type="ORF">ED208_06550</name>
</gene>
<reference evidence="2 3" key="1">
    <citation type="submission" date="2018-10" db="EMBL/GenBank/DDBJ databases">
        <authorList>
            <person name="Chen W.-M."/>
        </authorList>
    </citation>
    <scope>NUCLEOTIDE SEQUENCE [LARGE SCALE GENOMIC DNA]</scope>
    <source>
        <strain evidence="2 3">THS-13</strain>
    </source>
</reference>
<dbReference type="Proteomes" id="UP000282106">
    <property type="component" value="Unassembled WGS sequence"/>
</dbReference>